<dbReference type="SMART" id="SM00355">
    <property type="entry name" value="ZnF_C2H2"/>
    <property type="match status" value="3"/>
</dbReference>
<dbReference type="EMBL" id="JACVVK020000041">
    <property type="protein sequence ID" value="KAK7499811.1"/>
    <property type="molecule type" value="Genomic_DNA"/>
</dbReference>
<sequence>MGANGKDFPRCCWSGQTSNGSDFTMEVFHGDLNHGGPSFDYRPVRMKRGEHGPFRRQHGCYDVIQEIDGQEVRHCNWVRFVKASNNPDEVNVISSKVKGHPFFQVIKHIKPNDELVVLFHSEKTEATPSDSVTQTMTSSREVKDSEACVSSNTDAKDSDACEDMSEAEKKHFSDTEEDQRNSSKDDDSSERLSNSDLQRSEGELHHSTESDQSSPRENRVTSSEVPETLPCPVTSTRVLAPEPPPKLPLEGHPVRRSQVRQTLLTEETHPNTHSSNLYYHRMTHNKEKPHKCDLCAKSFPTPGDLRSHMYVHSGSWPFRCHVCNRGFSKQTNLKNHLMLHSGDKPHECTKCGKRFALQCNLKTHLKTHEADSQTSCSKCGVVFSDKVTKMADGTCQQCSDESHHVTRPQEQKMKPQPSNFSISKLTDASPGANSNKNAKSPEDFQGVSPAQMASPYGQLYGHRPWFMTATGSPILGSTSSPSMVTTSPPGMTYVMKDMASLQPYGLFGGKTSTPVSGFFSPDVLARGAFMPAAHAPSPYHVTPTTPVGGWKQHVIAQGF</sequence>
<dbReference type="Gene3D" id="2.170.270.10">
    <property type="entry name" value="SET domain"/>
    <property type="match status" value="1"/>
</dbReference>
<dbReference type="GO" id="GO:0005634">
    <property type="term" value="C:nucleus"/>
    <property type="evidence" value="ECO:0007669"/>
    <property type="project" value="UniProtKB-SubCell"/>
</dbReference>
<comment type="subcellular location">
    <subcellularLocation>
        <location evidence="1">Nucleus</location>
    </subcellularLocation>
</comment>
<feature type="compositionally biased region" description="Basic and acidic residues" evidence="10">
    <location>
        <begin position="198"/>
        <end position="219"/>
    </location>
</feature>
<dbReference type="SUPFAM" id="SSF57667">
    <property type="entry name" value="beta-beta-alpha zinc fingers"/>
    <property type="match status" value="2"/>
</dbReference>
<feature type="region of interest" description="Disordered" evidence="10">
    <location>
        <begin position="124"/>
        <end position="254"/>
    </location>
</feature>
<evidence type="ECO:0000256" key="3">
    <source>
        <dbReference type="ARBA" id="ARBA00022737"/>
    </source>
</evidence>
<dbReference type="PROSITE" id="PS00028">
    <property type="entry name" value="ZINC_FINGER_C2H2_1"/>
    <property type="match status" value="3"/>
</dbReference>
<organism evidence="12 13">
    <name type="scientific">Batillaria attramentaria</name>
    <dbReference type="NCBI Taxonomy" id="370345"/>
    <lineage>
        <taxon>Eukaryota</taxon>
        <taxon>Metazoa</taxon>
        <taxon>Spiralia</taxon>
        <taxon>Lophotrochozoa</taxon>
        <taxon>Mollusca</taxon>
        <taxon>Gastropoda</taxon>
        <taxon>Caenogastropoda</taxon>
        <taxon>Sorbeoconcha</taxon>
        <taxon>Cerithioidea</taxon>
        <taxon>Batillariidae</taxon>
        <taxon>Batillaria</taxon>
    </lineage>
</organism>
<dbReference type="PANTHER" id="PTHR16515">
    <property type="entry name" value="PR DOMAIN ZINC FINGER PROTEIN"/>
    <property type="match status" value="1"/>
</dbReference>
<name>A0ABD0LJX1_9CAEN</name>
<feature type="domain" description="C2H2-type" evidence="11">
    <location>
        <begin position="346"/>
        <end position="373"/>
    </location>
</feature>
<dbReference type="FunFam" id="3.30.160.60:FF:000446">
    <property type="entry name" value="Zinc finger protein"/>
    <property type="match status" value="1"/>
</dbReference>
<gene>
    <name evidence="12" type="ORF">BaRGS_00008902</name>
</gene>
<dbReference type="InterPro" id="IPR050331">
    <property type="entry name" value="Zinc_finger"/>
</dbReference>
<feature type="compositionally biased region" description="Basic and acidic residues" evidence="10">
    <location>
        <begin position="400"/>
        <end position="413"/>
    </location>
</feature>
<accession>A0ABD0LJX1</accession>
<dbReference type="InterPro" id="IPR046341">
    <property type="entry name" value="SET_dom_sf"/>
</dbReference>
<dbReference type="InterPro" id="IPR013087">
    <property type="entry name" value="Znf_C2H2_type"/>
</dbReference>
<dbReference type="GO" id="GO:0032502">
    <property type="term" value="P:developmental process"/>
    <property type="evidence" value="ECO:0007669"/>
    <property type="project" value="UniProtKB-ARBA"/>
</dbReference>
<dbReference type="Gene3D" id="3.30.160.60">
    <property type="entry name" value="Classic Zinc Finger"/>
    <property type="match status" value="3"/>
</dbReference>
<evidence type="ECO:0000259" key="11">
    <source>
        <dbReference type="PROSITE" id="PS50157"/>
    </source>
</evidence>
<evidence type="ECO:0000256" key="7">
    <source>
        <dbReference type="ARBA" id="ARBA00023163"/>
    </source>
</evidence>
<evidence type="ECO:0000313" key="13">
    <source>
        <dbReference type="Proteomes" id="UP001519460"/>
    </source>
</evidence>
<evidence type="ECO:0000313" key="12">
    <source>
        <dbReference type="EMBL" id="KAK7499811.1"/>
    </source>
</evidence>
<dbReference type="AlphaFoldDB" id="A0ABD0LJX1"/>
<protein>
    <recommendedName>
        <fullName evidence="11">C2H2-type domain-containing protein</fullName>
    </recommendedName>
</protein>
<proteinExistence type="predicted"/>
<dbReference type="FunFam" id="3.30.160.60:FF:000065">
    <property type="entry name" value="B-cell CLL/lymphoma 6, member B"/>
    <property type="match status" value="1"/>
</dbReference>
<dbReference type="Pfam" id="PF21549">
    <property type="entry name" value="PRDM2_PR"/>
    <property type="match status" value="1"/>
</dbReference>
<dbReference type="GO" id="GO:0008270">
    <property type="term" value="F:zinc ion binding"/>
    <property type="evidence" value="ECO:0007669"/>
    <property type="project" value="UniProtKB-KW"/>
</dbReference>
<feature type="compositionally biased region" description="Polar residues" evidence="10">
    <location>
        <begin position="416"/>
        <end position="438"/>
    </location>
</feature>
<dbReference type="InterPro" id="IPR036236">
    <property type="entry name" value="Znf_C2H2_sf"/>
</dbReference>
<feature type="domain" description="C2H2-type" evidence="11">
    <location>
        <begin position="318"/>
        <end position="345"/>
    </location>
</feature>
<evidence type="ECO:0000256" key="6">
    <source>
        <dbReference type="ARBA" id="ARBA00023015"/>
    </source>
</evidence>
<dbReference type="FunFam" id="3.30.160.60:FF:000202">
    <property type="entry name" value="Zinc finger protein 574"/>
    <property type="match status" value="1"/>
</dbReference>
<keyword evidence="13" id="KW-1185">Reference proteome</keyword>
<keyword evidence="6" id="KW-0805">Transcription regulation</keyword>
<evidence type="ECO:0000256" key="5">
    <source>
        <dbReference type="ARBA" id="ARBA00022833"/>
    </source>
</evidence>
<comment type="caution">
    <text evidence="12">The sequence shown here is derived from an EMBL/GenBank/DDBJ whole genome shotgun (WGS) entry which is preliminary data.</text>
</comment>
<dbReference type="InterPro" id="IPR001214">
    <property type="entry name" value="SET_dom"/>
</dbReference>
<keyword evidence="8" id="KW-0539">Nucleus</keyword>
<dbReference type="PROSITE" id="PS50157">
    <property type="entry name" value="ZINC_FINGER_C2H2_2"/>
    <property type="match status" value="3"/>
</dbReference>
<keyword evidence="3" id="KW-0677">Repeat</keyword>
<dbReference type="Pfam" id="PF00096">
    <property type="entry name" value="zf-C2H2"/>
    <property type="match status" value="3"/>
</dbReference>
<keyword evidence="7" id="KW-0804">Transcription</keyword>
<keyword evidence="2" id="KW-0479">Metal-binding</keyword>
<evidence type="ECO:0000256" key="9">
    <source>
        <dbReference type="PROSITE-ProRule" id="PRU00042"/>
    </source>
</evidence>
<evidence type="ECO:0000256" key="4">
    <source>
        <dbReference type="ARBA" id="ARBA00022771"/>
    </source>
</evidence>
<keyword evidence="5" id="KW-0862">Zinc</keyword>
<reference evidence="12 13" key="1">
    <citation type="journal article" date="2023" name="Sci. Data">
        <title>Genome assembly of the Korean intertidal mud-creeper Batillaria attramentaria.</title>
        <authorList>
            <person name="Patra A.K."/>
            <person name="Ho P.T."/>
            <person name="Jun S."/>
            <person name="Lee S.J."/>
            <person name="Kim Y."/>
            <person name="Won Y.J."/>
        </authorList>
    </citation>
    <scope>NUCLEOTIDE SEQUENCE [LARGE SCALE GENOMIC DNA]</scope>
    <source>
        <strain evidence="12">Wonlab-2016</strain>
    </source>
</reference>
<evidence type="ECO:0000256" key="2">
    <source>
        <dbReference type="ARBA" id="ARBA00022723"/>
    </source>
</evidence>
<evidence type="ECO:0000256" key="10">
    <source>
        <dbReference type="SAM" id="MobiDB-lite"/>
    </source>
</evidence>
<feature type="compositionally biased region" description="Polar residues" evidence="10">
    <location>
        <begin position="126"/>
        <end position="139"/>
    </location>
</feature>
<feature type="region of interest" description="Disordered" evidence="10">
    <location>
        <begin position="400"/>
        <end position="448"/>
    </location>
</feature>
<keyword evidence="4 9" id="KW-0863">Zinc-finger</keyword>
<feature type="domain" description="C2H2-type" evidence="11">
    <location>
        <begin position="290"/>
        <end position="317"/>
    </location>
</feature>
<dbReference type="Proteomes" id="UP001519460">
    <property type="component" value="Unassembled WGS sequence"/>
</dbReference>
<dbReference type="PANTHER" id="PTHR16515:SF49">
    <property type="entry name" value="GASTRULA ZINC FINGER PROTEIN XLCGF49.1-LIKE-RELATED"/>
    <property type="match status" value="1"/>
</dbReference>
<evidence type="ECO:0000256" key="8">
    <source>
        <dbReference type="ARBA" id="ARBA00023242"/>
    </source>
</evidence>
<dbReference type="CDD" id="cd10534">
    <property type="entry name" value="PR-SET_PRDM-like"/>
    <property type="match status" value="1"/>
</dbReference>
<feature type="compositionally biased region" description="Basic and acidic residues" evidence="10">
    <location>
        <begin position="166"/>
        <end position="190"/>
    </location>
</feature>
<evidence type="ECO:0000256" key="1">
    <source>
        <dbReference type="ARBA" id="ARBA00004123"/>
    </source>
</evidence>